<evidence type="ECO:0000313" key="2">
    <source>
        <dbReference type="RefSeq" id="XP_039137953.1"/>
    </source>
</evidence>
<proteinExistence type="predicted"/>
<dbReference type="RefSeq" id="XP_039137953.1">
    <property type="nucleotide sequence ID" value="XM_039282019.1"/>
</dbReference>
<accession>A0AB40CFS1</accession>
<dbReference type="Proteomes" id="UP001515500">
    <property type="component" value="Chromosome 14"/>
</dbReference>
<dbReference type="Pfam" id="PF12579">
    <property type="entry name" value="DUF3755"/>
    <property type="match status" value="1"/>
</dbReference>
<keyword evidence="1" id="KW-1185">Reference proteome</keyword>
<protein>
    <submittedName>
        <fullName evidence="2">Uncharacterized protein LOC120275446 isoform X1</fullName>
    </submittedName>
</protein>
<organism evidence="1 2">
    <name type="scientific">Dioscorea cayennensis subsp. rotundata</name>
    <name type="common">White Guinea yam</name>
    <name type="synonym">Dioscorea rotundata</name>
    <dbReference type="NCBI Taxonomy" id="55577"/>
    <lineage>
        <taxon>Eukaryota</taxon>
        <taxon>Viridiplantae</taxon>
        <taxon>Streptophyta</taxon>
        <taxon>Embryophyta</taxon>
        <taxon>Tracheophyta</taxon>
        <taxon>Spermatophyta</taxon>
        <taxon>Magnoliopsida</taxon>
        <taxon>Liliopsida</taxon>
        <taxon>Dioscoreales</taxon>
        <taxon>Dioscoreaceae</taxon>
        <taxon>Dioscorea</taxon>
    </lineage>
</organism>
<sequence length="300" mass="33192">MAADSNMNFHQGLIPSSFYNSHLVSFQSGTVNSSTGMVPGGMNSSGAISSSTGMLLSGNPTMMGNGSSVILPRTASGNNILFDPLPGLKHDTGLAVDWSLEEQAILREGLDKYANEPNIMKYIKIAAMLREKTVRDVALRCRWMTKKENGKRRKPEECYMGKKIKDRKEKMVDSFPKVNISSIPSGNMLGYAHLMQRMTHNRFLREGPAIDGATKNLLDENSRVLSQISSNLETFKLQDNINLFYRMRNNVATILTSMSKMPGIMSQMPPLPVSINDDLVNVIIPGANQAYFFRTRSASS</sequence>
<evidence type="ECO:0000313" key="1">
    <source>
        <dbReference type="Proteomes" id="UP001515500"/>
    </source>
</evidence>
<dbReference type="AlphaFoldDB" id="A0AB40CFS1"/>
<dbReference type="GeneID" id="120275446"/>
<dbReference type="Gene3D" id="1.10.10.60">
    <property type="entry name" value="Homeodomain-like"/>
    <property type="match status" value="1"/>
</dbReference>
<name>A0AB40CFS1_DIOCR</name>
<gene>
    <name evidence="2" type="primary">LOC120275446</name>
</gene>
<reference evidence="2" key="1">
    <citation type="submission" date="2025-08" db="UniProtKB">
        <authorList>
            <consortium name="RefSeq"/>
        </authorList>
    </citation>
    <scope>IDENTIFICATION</scope>
</reference>
<dbReference type="InterPro" id="IPR022228">
    <property type="entry name" value="DUF3755"/>
</dbReference>
<dbReference type="PANTHER" id="PTHR14000">
    <property type="entry name" value="FINGER CCCH DOMAIN PROTEIN, PUTATIVE (DUF3755)-RELATED"/>
    <property type="match status" value="1"/>
</dbReference>
<dbReference type="PANTHER" id="PTHR14000:SF6">
    <property type="entry name" value="OS02G0631200 PROTEIN"/>
    <property type="match status" value="1"/>
</dbReference>